<protein>
    <submittedName>
        <fullName evidence="2">Uncharacterized protein</fullName>
    </submittedName>
</protein>
<accession>A0A2M6WB30</accession>
<keyword evidence="1" id="KW-1133">Transmembrane helix</keyword>
<evidence type="ECO:0000256" key="1">
    <source>
        <dbReference type="SAM" id="Phobius"/>
    </source>
</evidence>
<sequence length="130" mass="15063">MTISKYLTLMILATLLCWVSFFVVINAVDPFSTTFSGFILFYLSLLFSAIGTLSLFGFLVRHLFNKNQFITTQVIVSFRQSIWLSILIVVGLYLQSQKLAAWWNLLILLILLLALEFYFVYRGDDEEKDK</sequence>
<reference evidence="3" key="1">
    <citation type="submission" date="2017-09" db="EMBL/GenBank/DDBJ databases">
        <title>Depth-based differentiation of microbial function through sediment-hosted aquifers and enrichment of novel symbionts in the deep terrestrial subsurface.</title>
        <authorList>
            <person name="Probst A.J."/>
            <person name="Ladd B."/>
            <person name="Jarett J.K."/>
            <person name="Geller-Mcgrath D.E."/>
            <person name="Sieber C.M.K."/>
            <person name="Emerson J.B."/>
            <person name="Anantharaman K."/>
            <person name="Thomas B.C."/>
            <person name="Malmstrom R."/>
            <person name="Stieglmeier M."/>
            <person name="Klingl A."/>
            <person name="Woyke T."/>
            <person name="Ryan C.M."/>
            <person name="Banfield J.F."/>
        </authorList>
    </citation>
    <scope>NUCLEOTIDE SEQUENCE [LARGE SCALE GENOMIC DNA]</scope>
</reference>
<feature type="transmembrane region" description="Helical" evidence="1">
    <location>
        <begin position="39"/>
        <end position="64"/>
    </location>
</feature>
<feature type="transmembrane region" description="Helical" evidence="1">
    <location>
        <begin position="76"/>
        <end position="94"/>
    </location>
</feature>
<evidence type="ECO:0000313" key="2">
    <source>
        <dbReference type="EMBL" id="PIT89997.1"/>
    </source>
</evidence>
<evidence type="ECO:0000313" key="3">
    <source>
        <dbReference type="Proteomes" id="UP000231464"/>
    </source>
</evidence>
<dbReference type="EMBL" id="PFBP01000014">
    <property type="protein sequence ID" value="PIT89997.1"/>
    <property type="molecule type" value="Genomic_DNA"/>
</dbReference>
<keyword evidence="1" id="KW-0472">Membrane</keyword>
<comment type="caution">
    <text evidence="2">The sequence shown here is derived from an EMBL/GenBank/DDBJ whole genome shotgun (WGS) entry which is preliminary data.</text>
</comment>
<proteinExistence type="predicted"/>
<feature type="transmembrane region" description="Helical" evidence="1">
    <location>
        <begin position="7"/>
        <end position="27"/>
    </location>
</feature>
<name>A0A2M6WB30_9BACT</name>
<dbReference type="Proteomes" id="UP000231464">
    <property type="component" value="Unassembled WGS sequence"/>
</dbReference>
<organism evidence="2 3">
    <name type="scientific">Candidatus Kuenenbacteria bacterium CG10_big_fil_rev_8_21_14_0_10_36_11</name>
    <dbReference type="NCBI Taxonomy" id="1974618"/>
    <lineage>
        <taxon>Bacteria</taxon>
        <taxon>Candidatus Kueneniibacteriota</taxon>
    </lineage>
</organism>
<keyword evidence="1" id="KW-0812">Transmembrane</keyword>
<gene>
    <name evidence="2" type="ORF">COU23_00945</name>
</gene>
<feature type="transmembrane region" description="Helical" evidence="1">
    <location>
        <begin position="100"/>
        <end position="121"/>
    </location>
</feature>
<dbReference type="AlphaFoldDB" id="A0A2M6WB30"/>